<evidence type="ECO:0000256" key="2">
    <source>
        <dbReference type="SAM" id="MobiDB-lite"/>
    </source>
</evidence>
<dbReference type="PANTHER" id="PTHR22958">
    <property type="entry name" value="GLYCEROPHOSPHORYL DIESTER PHOSPHODIESTERASE"/>
    <property type="match status" value="1"/>
</dbReference>
<dbReference type="InterPro" id="IPR017946">
    <property type="entry name" value="PLC-like_Pdiesterase_TIM-brl"/>
</dbReference>
<dbReference type="InterPro" id="IPR030395">
    <property type="entry name" value="GP_PDE_dom"/>
</dbReference>
<name>A0AA85ESH9_9TREM</name>
<organism evidence="4 5">
    <name type="scientific">Schistosoma rodhaini</name>
    <dbReference type="NCBI Taxonomy" id="6188"/>
    <lineage>
        <taxon>Eukaryota</taxon>
        <taxon>Metazoa</taxon>
        <taxon>Spiralia</taxon>
        <taxon>Lophotrochozoa</taxon>
        <taxon>Platyhelminthes</taxon>
        <taxon>Trematoda</taxon>
        <taxon>Digenea</taxon>
        <taxon>Strigeidida</taxon>
        <taxon>Schistosomatoidea</taxon>
        <taxon>Schistosomatidae</taxon>
        <taxon>Schistosoma</taxon>
    </lineage>
</organism>
<dbReference type="PANTHER" id="PTHR22958:SF1">
    <property type="entry name" value="GLYCEROPHOSPHOCHOLINE PHOSPHODIESTERASE GPCPD1"/>
    <property type="match status" value="1"/>
</dbReference>
<dbReference type="Proteomes" id="UP000050792">
    <property type="component" value="Unassembled WGS sequence"/>
</dbReference>
<feature type="region of interest" description="Disordered" evidence="2">
    <location>
        <begin position="870"/>
        <end position="914"/>
    </location>
</feature>
<dbReference type="GO" id="GO:0030246">
    <property type="term" value="F:carbohydrate binding"/>
    <property type="evidence" value="ECO:0007669"/>
    <property type="project" value="InterPro"/>
</dbReference>
<feature type="domain" description="GP-PDE" evidence="3">
    <location>
        <begin position="420"/>
        <end position="718"/>
    </location>
</feature>
<dbReference type="WBParaSite" id="SRDH1_21450.4">
    <property type="protein sequence ID" value="SRDH1_21450.4"/>
    <property type="gene ID" value="SRDH1_21450"/>
</dbReference>
<accession>A0AA85ESH9</accession>
<dbReference type="PROSITE" id="PS51704">
    <property type="entry name" value="GP_PDE"/>
    <property type="match status" value="1"/>
</dbReference>
<dbReference type="Pfam" id="PF03009">
    <property type="entry name" value="GDPD"/>
    <property type="match status" value="1"/>
</dbReference>
<dbReference type="InterPro" id="IPR051578">
    <property type="entry name" value="GDPD"/>
</dbReference>
<dbReference type="GO" id="GO:0047389">
    <property type="term" value="F:glycerophosphocholine phosphodiesterase activity"/>
    <property type="evidence" value="ECO:0007669"/>
    <property type="project" value="TreeGrafter"/>
</dbReference>
<dbReference type="Gene3D" id="3.20.20.190">
    <property type="entry name" value="Phosphatidylinositol (PI) phosphodiesterase"/>
    <property type="match status" value="1"/>
</dbReference>
<dbReference type="GO" id="GO:0046475">
    <property type="term" value="P:glycerophospholipid catabolic process"/>
    <property type="evidence" value="ECO:0007669"/>
    <property type="project" value="TreeGrafter"/>
</dbReference>
<sequence>MSRDFTCLSVTSRHPLKGYIFLSNLKHFALVGMACVKSHPTVSFSVDINFKSLEDVGIYVETSIVEYKRKMVVGVTGSLDILGLWNPEKALFCERQSEKTNNTETWHCCLSLQSLSEFQYRFFLAELIEKIDENAVSQNLKILAWESRLKPREFNPTDHLNTDKDTEIHMEFGVFENGNFVQRGWLTSNSEIHIRMSSTSCKFFKNNVFTPHTQLFVACSRYVLQPMPIDDEDNETRVTPNKPECLQKEDTLTCLIGSSTPKLSCPQYPFSSRTSYSSVVSRSYPVPMSTLEINRCRIHRGEQPECCGTLYKLGDDVTFFIETSDVENTSVEIQFYQQHLESSGNDTKISSPTPLKFIGSARFGPFVDTYGRKAAQILNSSLSPVGDLRVRYLIIYPMIKPSDPSLKVTYQHHWKKRASAVDIGHRGMGTSFFQPEEKQYKKLPTTRENTLDSFRTAVQHGADFVEMDVQLTKDHHVVVYHDFDAVVISKKKRGGQLCYLRVATKDLNYNELRELNVRHSSVLKESHTHEKMNEEDLDPVELQPFPLLHSCFEEIDPDLGFVIEVKYPMELKDGSSEMDHFFEYNFYVDTILREILTHAGKRRILLSCFDPNVCVMLQLKQQIYPVFQLGISPEYADTRHADFQSLFWSALSHQLLGVCLESDRLLKVPGIIELAHSHKLVVLAWGEAVNIPEKRILLAQLGVDGIIYDCVNENKAKGTLSVFKRERFLELGLSSASTPSSPIESTRLLPCLSSLSLIDNNDNISNINFNNNHDLNRNISTSQSNLALDQQCNTTDQLILSTQPTTEKLSTIVTDCHTNICCSSTPSTSMTSDVADNNNDNNNSSIVSLVNVESNEQVVGSVENCTNPTSISTIQLDNNDSIHNKFSSSTSDTSSQQETTSPKRQINVPLITFA</sequence>
<evidence type="ECO:0000259" key="3">
    <source>
        <dbReference type="PROSITE" id="PS51704"/>
    </source>
</evidence>
<protein>
    <recommendedName>
        <fullName evidence="3">GP-PDE domain-containing protein</fullName>
    </recommendedName>
</protein>
<feature type="compositionally biased region" description="Polar residues" evidence="2">
    <location>
        <begin position="870"/>
        <end position="886"/>
    </location>
</feature>
<evidence type="ECO:0000313" key="4">
    <source>
        <dbReference type="Proteomes" id="UP000050792"/>
    </source>
</evidence>
<dbReference type="InterPro" id="IPR013783">
    <property type="entry name" value="Ig-like_fold"/>
</dbReference>
<feature type="compositionally biased region" description="Low complexity" evidence="2">
    <location>
        <begin position="887"/>
        <end position="900"/>
    </location>
</feature>
<reference evidence="4" key="1">
    <citation type="submission" date="2022-06" db="EMBL/GenBank/DDBJ databases">
        <authorList>
            <person name="Berger JAMES D."/>
            <person name="Berger JAMES D."/>
        </authorList>
    </citation>
    <scope>NUCLEOTIDE SEQUENCE [LARGE SCALE GENOMIC DNA]</scope>
</reference>
<proteinExistence type="predicted"/>
<keyword evidence="1" id="KW-0378">Hydrolase</keyword>
<dbReference type="FunFam" id="3.20.20.190:FF:000032">
    <property type="entry name" value="Glycerophosphoryl diester phosphodiesterase, putative"/>
    <property type="match status" value="1"/>
</dbReference>
<keyword evidence="4" id="KW-1185">Reference proteome</keyword>
<dbReference type="CDD" id="cd08607">
    <property type="entry name" value="GDPD_GDE5"/>
    <property type="match status" value="1"/>
</dbReference>
<dbReference type="AlphaFoldDB" id="A0AA85ESH9"/>
<dbReference type="InterPro" id="IPR013784">
    <property type="entry name" value="Carb-bd-like_fold"/>
</dbReference>
<evidence type="ECO:0000313" key="5">
    <source>
        <dbReference type="WBParaSite" id="SRDH1_21450.4"/>
    </source>
</evidence>
<dbReference type="Gene3D" id="2.60.40.10">
    <property type="entry name" value="Immunoglobulins"/>
    <property type="match status" value="1"/>
</dbReference>
<reference evidence="5" key="2">
    <citation type="submission" date="2023-11" db="UniProtKB">
        <authorList>
            <consortium name="WormBaseParasite"/>
        </authorList>
    </citation>
    <scope>IDENTIFICATION</scope>
</reference>
<evidence type="ECO:0000256" key="1">
    <source>
        <dbReference type="ARBA" id="ARBA00022801"/>
    </source>
</evidence>
<dbReference type="SUPFAM" id="SSF49452">
    <property type="entry name" value="Starch-binding domain-like"/>
    <property type="match status" value="1"/>
</dbReference>
<dbReference type="SUPFAM" id="SSF51695">
    <property type="entry name" value="PLC-like phosphodiesterases"/>
    <property type="match status" value="1"/>
</dbReference>